<gene>
    <name evidence="2" type="ORF">RAG0_02520</name>
</gene>
<evidence type="ECO:0000313" key="3">
    <source>
        <dbReference type="Proteomes" id="UP000178912"/>
    </source>
</evidence>
<sequence length="144" mass="16122">MSLNLPIHHKSSTTSDQWQGSLLIQSCNNPIIQNYQSLGSEFQSSDETVPPKLNSHHWSRSWDSDSREHQGSGGSGLWFHSVKLSNAKLLEEEKDSLLLDELEAAAAVEDLFDDEGSDVRHSFLASKANVLFHFTRELNGQKKS</sequence>
<name>A0A1E1K1L3_9HELO</name>
<evidence type="ECO:0000313" key="2">
    <source>
        <dbReference type="EMBL" id="CZS91959.1"/>
    </source>
</evidence>
<feature type="compositionally biased region" description="Basic and acidic residues" evidence="1">
    <location>
        <begin position="60"/>
        <end position="70"/>
    </location>
</feature>
<feature type="region of interest" description="Disordered" evidence="1">
    <location>
        <begin position="42"/>
        <end position="74"/>
    </location>
</feature>
<reference evidence="3" key="1">
    <citation type="submission" date="2016-03" db="EMBL/GenBank/DDBJ databases">
        <authorList>
            <person name="Guldener U."/>
        </authorList>
    </citation>
    <scope>NUCLEOTIDE SEQUENCE [LARGE SCALE GENOMIC DNA]</scope>
    <source>
        <strain evidence="3">04CH-RAC-A.6.1</strain>
    </source>
</reference>
<proteinExistence type="predicted"/>
<dbReference type="EMBL" id="FJUX01000010">
    <property type="protein sequence ID" value="CZS91959.1"/>
    <property type="molecule type" value="Genomic_DNA"/>
</dbReference>
<accession>A0A1E1K1L3</accession>
<keyword evidence="3" id="KW-1185">Reference proteome</keyword>
<protein>
    <submittedName>
        <fullName evidence="2">Uncharacterized protein</fullName>
    </submittedName>
</protein>
<evidence type="ECO:0000256" key="1">
    <source>
        <dbReference type="SAM" id="MobiDB-lite"/>
    </source>
</evidence>
<organism evidence="2 3">
    <name type="scientific">Rhynchosporium agropyri</name>
    <dbReference type="NCBI Taxonomy" id="914238"/>
    <lineage>
        <taxon>Eukaryota</taxon>
        <taxon>Fungi</taxon>
        <taxon>Dikarya</taxon>
        <taxon>Ascomycota</taxon>
        <taxon>Pezizomycotina</taxon>
        <taxon>Leotiomycetes</taxon>
        <taxon>Helotiales</taxon>
        <taxon>Ploettnerulaceae</taxon>
        <taxon>Rhynchosporium</taxon>
    </lineage>
</organism>
<dbReference type="AlphaFoldDB" id="A0A1E1K1L3"/>
<dbReference type="Proteomes" id="UP000178912">
    <property type="component" value="Unassembled WGS sequence"/>
</dbReference>